<dbReference type="Proteomes" id="UP001324380">
    <property type="component" value="Chromosome"/>
</dbReference>
<protein>
    <submittedName>
        <fullName evidence="1">Uncharacterized protein</fullName>
    </submittedName>
</protein>
<evidence type="ECO:0000313" key="1">
    <source>
        <dbReference type="EMBL" id="WPU91873.1"/>
    </source>
</evidence>
<organism evidence="1 2">
    <name type="scientific">Mucilaginibacter sabulilitoris</name>
    <dbReference type="NCBI Taxonomy" id="1173583"/>
    <lineage>
        <taxon>Bacteria</taxon>
        <taxon>Pseudomonadati</taxon>
        <taxon>Bacteroidota</taxon>
        <taxon>Sphingobacteriia</taxon>
        <taxon>Sphingobacteriales</taxon>
        <taxon>Sphingobacteriaceae</taxon>
        <taxon>Mucilaginibacter</taxon>
    </lineage>
</organism>
<evidence type="ECO:0000313" key="2">
    <source>
        <dbReference type="Proteomes" id="UP001324380"/>
    </source>
</evidence>
<keyword evidence="2" id="KW-1185">Reference proteome</keyword>
<reference evidence="1 2" key="1">
    <citation type="submission" date="2023-11" db="EMBL/GenBank/DDBJ databases">
        <title>Analysis of the Genomes of Mucilaginibacter gossypii cycad 4 and M. sabulilitoris SNA2: microbes with the potential for plant growth promotion.</title>
        <authorList>
            <person name="Hirsch A.M."/>
            <person name="Humm E."/>
            <person name="Rubbi M."/>
            <person name="Del Vecchio G."/>
            <person name="Ha S.M."/>
            <person name="Pellegrini M."/>
            <person name="Gunsalus R.P."/>
        </authorList>
    </citation>
    <scope>NUCLEOTIDE SEQUENCE [LARGE SCALE GENOMIC DNA]</scope>
    <source>
        <strain evidence="1 2">SNA2</strain>
    </source>
</reference>
<dbReference type="EMBL" id="CP139558">
    <property type="protein sequence ID" value="WPU91873.1"/>
    <property type="molecule type" value="Genomic_DNA"/>
</dbReference>
<name>A0ABZ0TFU3_9SPHI</name>
<sequence length="149" mass="16416">MSIFFTTLSLYLYVNTISKVQQLFEKPVEAEMKATAFISNRLWLFLTVIAWLLIPIFKPVIDAEINVSAPFISATTAGDVKNILSGGAGEGGTDNEGHGKSDTSIFIITRHDTTLMLRKDTLSAAKIDTINTNVKEIKRKVSHIENATN</sequence>
<proteinExistence type="predicted"/>
<dbReference type="RefSeq" id="WP_321561039.1">
    <property type="nucleotide sequence ID" value="NZ_CP139558.1"/>
</dbReference>
<accession>A0ABZ0TFU3</accession>
<gene>
    <name evidence="1" type="ORF">SNE25_21385</name>
</gene>